<dbReference type="EC" id="2.7.1.176" evidence="2"/>
<evidence type="ECO:0000256" key="1">
    <source>
        <dbReference type="ARBA" id="ARBA00009104"/>
    </source>
</evidence>
<dbReference type="InterPro" id="IPR010488">
    <property type="entry name" value="Zeta_toxin_domain"/>
</dbReference>
<dbReference type="SUPFAM" id="SSF52540">
    <property type="entry name" value="P-loop containing nucleoside triphosphate hydrolases"/>
    <property type="match status" value="1"/>
</dbReference>
<dbReference type="RefSeq" id="WP_345391847.1">
    <property type="nucleotide sequence ID" value="NZ_BAABHG010000005.1"/>
</dbReference>
<keyword evidence="4" id="KW-0067">ATP-binding</keyword>
<feature type="signal peptide" evidence="7">
    <location>
        <begin position="1"/>
        <end position="41"/>
    </location>
</feature>
<accession>A0ABW5GR01</accession>
<dbReference type="Pfam" id="PF06414">
    <property type="entry name" value="Zeta_toxin"/>
    <property type="match status" value="1"/>
</dbReference>
<keyword evidence="3" id="KW-0547">Nucleotide-binding</keyword>
<sequence>MPTSPRSAFRPCRGAFRPWWRAAAAALVAVLLTAVPSVASATAPVSSRPPLTDAEWAAHTRLVDERVAEAVSRGRETDVLYTVGHDRAHWLPSRARLHDQVARELYARGTAVPAHGKAVLTGGLPGAGKTTVLRDNPFVNPKDYLVLSSDDAKEVMCAHDMIPPVAGIAPMEAADLVQRESAHITELVADRARRERRNVIWDTTMSSVPAIDKRVAPLRAAGYTEISALFLDLPVEVSVRRVDQRHRSGYERYRDGERCEGRHVPADLVRRQADPVWGSRNRAAFEATKPAYDHWYRYDSTHLPPTLADQG</sequence>
<comment type="catalytic activity">
    <reaction evidence="6">
        <text>UDP-N-acetyl-alpha-D-glucosamine + ATP = UDP-N-acetyl-alpha-D-glucosamine 3'-phosphate + ADP + H(+)</text>
        <dbReference type="Rhea" id="RHEA:32671"/>
        <dbReference type="ChEBI" id="CHEBI:15378"/>
        <dbReference type="ChEBI" id="CHEBI:30616"/>
        <dbReference type="ChEBI" id="CHEBI:57705"/>
        <dbReference type="ChEBI" id="CHEBI:64353"/>
        <dbReference type="ChEBI" id="CHEBI:456216"/>
        <dbReference type="EC" id="2.7.1.176"/>
    </reaction>
</comment>
<dbReference type="EMBL" id="JBHUKU010000020">
    <property type="protein sequence ID" value="MFD2463302.1"/>
    <property type="molecule type" value="Genomic_DNA"/>
</dbReference>
<evidence type="ECO:0000256" key="5">
    <source>
        <dbReference type="ARBA" id="ARBA00032897"/>
    </source>
</evidence>
<evidence type="ECO:0000259" key="8">
    <source>
        <dbReference type="Pfam" id="PF06414"/>
    </source>
</evidence>
<evidence type="ECO:0000256" key="3">
    <source>
        <dbReference type="ARBA" id="ARBA00022741"/>
    </source>
</evidence>
<comment type="similarity">
    <text evidence="1">Belongs to the zeta toxin family.</text>
</comment>
<reference evidence="10" key="1">
    <citation type="journal article" date="2019" name="Int. J. Syst. Evol. Microbiol.">
        <title>The Global Catalogue of Microorganisms (GCM) 10K type strain sequencing project: providing services to taxonomists for standard genome sequencing and annotation.</title>
        <authorList>
            <consortium name="The Broad Institute Genomics Platform"/>
            <consortium name="The Broad Institute Genome Sequencing Center for Infectious Disease"/>
            <person name="Wu L."/>
            <person name="Ma J."/>
        </authorList>
    </citation>
    <scope>NUCLEOTIDE SEQUENCE [LARGE SCALE GENOMIC DNA]</scope>
    <source>
        <strain evidence="10">CGMCC 4.7643</strain>
    </source>
</reference>
<evidence type="ECO:0000256" key="2">
    <source>
        <dbReference type="ARBA" id="ARBA00011963"/>
    </source>
</evidence>
<dbReference type="Gene3D" id="3.40.50.300">
    <property type="entry name" value="P-loop containing nucleotide triphosphate hydrolases"/>
    <property type="match status" value="1"/>
</dbReference>
<name>A0ABW5GR01_9PSEU</name>
<evidence type="ECO:0000256" key="4">
    <source>
        <dbReference type="ARBA" id="ARBA00022840"/>
    </source>
</evidence>
<feature type="chain" id="PRO_5045064854" description="UDP-N-acetylglucosamine kinase" evidence="7">
    <location>
        <begin position="42"/>
        <end position="311"/>
    </location>
</feature>
<gene>
    <name evidence="9" type="ORF">ACFSYJ_32145</name>
</gene>
<evidence type="ECO:0000313" key="10">
    <source>
        <dbReference type="Proteomes" id="UP001597419"/>
    </source>
</evidence>
<protein>
    <recommendedName>
        <fullName evidence="5">UDP-N-acetylglucosamine kinase</fullName>
        <ecNumber evidence="2">2.7.1.176</ecNumber>
    </recommendedName>
    <alternativeName>
        <fullName evidence="5">UDP-N-acetylglucosamine kinase</fullName>
    </alternativeName>
</protein>
<feature type="domain" description="Zeta toxin" evidence="8">
    <location>
        <begin position="115"/>
        <end position="269"/>
    </location>
</feature>
<dbReference type="InterPro" id="IPR027417">
    <property type="entry name" value="P-loop_NTPase"/>
</dbReference>
<evidence type="ECO:0000256" key="7">
    <source>
        <dbReference type="SAM" id="SignalP"/>
    </source>
</evidence>
<evidence type="ECO:0000313" key="9">
    <source>
        <dbReference type="EMBL" id="MFD2463302.1"/>
    </source>
</evidence>
<dbReference type="Proteomes" id="UP001597419">
    <property type="component" value="Unassembled WGS sequence"/>
</dbReference>
<keyword evidence="7" id="KW-0732">Signal</keyword>
<keyword evidence="10" id="KW-1185">Reference proteome</keyword>
<proteinExistence type="inferred from homology"/>
<comment type="caution">
    <text evidence="9">The sequence shown here is derived from an EMBL/GenBank/DDBJ whole genome shotgun (WGS) entry which is preliminary data.</text>
</comment>
<organism evidence="9 10">
    <name type="scientific">Amycolatopsis samaneae</name>
    <dbReference type="NCBI Taxonomy" id="664691"/>
    <lineage>
        <taxon>Bacteria</taxon>
        <taxon>Bacillati</taxon>
        <taxon>Actinomycetota</taxon>
        <taxon>Actinomycetes</taxon>
        <taxon>Pseudonocardiales</taxon>
        <taxon>Pseudonocardiaceae</taxon>
        <taxon>Amycolatopsis</taxon>
    </lineage>
</organism>
<evidence type="ECO:0000256" key="6">
    <source>
        <dbReference type="ARBA" id="ARBA00048178"/>
    </source>
</evidence>